<keyword evidence="2" id="KW-1185">Reference proteome</keyword>
<protein>
    <submittedName>
        <fullName evidence="1">Uncharacterized protein</fullName>
    </submittedName>
</protein>
<name>A0ABQ8CZK8_BRANA</name>
<proteinExistence type="predicted"/>
<gene>
    <name evidence="1" type="ORF">HID58_022538</name>
</gene>
<organism evidence="1 2">
    <name type="scientific">Brassica napus</name>
    <name type="common">Rape</name>
    <dbReference type="NCBI Taxonomy" id="3708"/>
    <lineage>
        <taxon>Eukaryota</taxon>
        <taxon>Viridiplantae</taxon>
        <taxon>Streptophyta</taxon>
        <taxon>Embryophyta</taxon>
        <taxon>Tracheophyta</taxon>
        <taxon>Spermatophyta</taxon>
        <taxon>Magnoliopsida</taxon>
        <taxon>eudicotyledons</taxon>
        <taxon>Gunneridae</taxon>
        <taxon>Pentapetalae</taxon>
        <taxon>rosids</taxon>
        <taxon>malvids</taxon>
        <taxon>Brassicales</taxon>
        <taxon>Brassicaceae</taxon>
        <taxon>Brassiceae</taxon>
        <taxon>Brassica</taxon>
    </lineage>
</organism>
<feature type="non-terminal residue" evidence="1">
    <location>
        <position position="1"/>
    </location>
</feature>
<evidence type="ECO:0000313" key="1">
    <source>
        <dbReference type="EMBL" id="KAH0922520.1"/>
    </source>
</evidence>
<accession>A0ABQ8CZK8</accession>
<evidence type="ECO:0000313" key="2">
    <source>
        <dbReference type="Proteomes" id="UP000824890"/>
    </source>
</evidence>
<reference evidence="1 2" key="1">
    <citation type="submission" date="2021-05" db="EMBL/GenBank/DDBJ databases">
        <title>Genome Assembly of Synthetic Allotetraploid Brassica napus Reveals Homoeologous Exchanges between Subgenomes.</title>
        <authorList>
            <person name="Davis J.T."/>
        </authorList>
    </citation>
    <scope>NUCLEOTIDE SEQUENCE [LARGE SCALE GENOMIC DNA]</scope>
    <source>
        <strain evidence="2">cv. Da-Ae</strain>
        <tissue evidence="1">Seedling</tissue>
    </source>
</reference>
<dbReference type="EMBL" id="JAGKQM010000006">
    <property type="protein sequence ID" value="KAH0922520.1"/>
    <property type="molecule type" value="Genomic_DNA"/>
</dbReference>
<comment type="caution">
    <text evidence="1">The sequence shown here is derived from an EMBL/GenBank/DDBJ whole genome shotgun (WGS) entry which is preliminary data.</text>
</comment>
<dbReference type="Proteomes" id="UP000824890">
    <property type="component" value="Unassembled WGS sequence"/>
</dbReference>
<sequence>ICMKKTTRNSQTLKLMKLWAEKQPCVRKLQVSPPTIANSFTLLGDLKVGRCSTTTKQRLCKEGSVNANRLSICRERFTKGSVYKMSGFDVTQNFRLSDAPSPYVSLMALFLKSC</sequence>